<keyword evidence="3 8" id="KW-0812">Transmembrane</keyword>
<comment type="similarity">
    <text evidence="2">Belongs to the FAM187 family.</text>
</comment>
<evidence type="ECO:0000256" key="7">
    <source>
        <dbReference type="ARBA" id="ARBA00023180"/>
    </source>
</evidence>
<dbReference type="InterPro" id="IPR007110">
    <property type="entry name" value="Ig-like_dom"/>
</dbReference>
<keyword evidence="4" id="KW-0732">Signal</keyword>
<evidence type="ECO:0000259" key="9">
    <source>
        <dbReference type="PROSITE" id="PS50835"/>
    </source>
</evidence>
<dbReference type="EMBL" id="PZQS01000014">
    <property type="protein sequence ID" value="PVD19070.1"/>
    <property type="molecule type" value="Genomic_DNA"/>
</dbReference>
<dbReference type="InterPro" id="IPR013783">
    <property type="entry name" value="Ig-like_fold"/>
</dbReference>
<evidence type="ECO:0000313" key="11">
    <source>
        <dbReference type="Proteomes" id="UP000245119"/>
    </source>
</evidence>
<evidence type="ECO:0000256" key="5">
    <source>
        <dbReference type="ARBA" id="ARBA00022989"/>
    </source>
</evidence>
<keyword evidence="7" id="KW-0325">Glycoprotein</keyword>
<dbReference type="InterPro" id="IPR039311">
    <property type="entry name" value="FAM187A/B"/>
</dbReference>
<dbReference type="InterPro" id="IPR036179">
    <property type="entry name" value="Ig-like_dom_sf"/>
</dbReference>
<dbReference type="PANTHER" id="PTHR32178">
    <property type="entry name" value="FAM187"/>
    <property type="match status" value="1"/>
</dbReference>
<organism evidence="10 11">
    <name type="scientific">Pomacea canaliculata</name>
    <name type="common">Golden apple snail</name>
    <dbReference type="NCBI Taxonomy" id="400727"/>
    <lineage>
        <taxon>Eukaryota</taxon>
        <taxon>Metazoa</taxon>
        <taxon>Spiralia</taxon>
        <taxon>Lophotrochozoa</taxon>
        <taxon>Mollusca</taxon>
        <taxon>Gastropoda</taxon>
        <taxon>Caenogastropoda</taxon>
        <taxon>Architaenioglossa</taxon>
        <taxon>Ampullarioidea</taxon>
        <taxon>Ampullariidae</taxon>
        <taxon>Pomacea</taxon>
    </lineage>
</organism>
<dbReference type="GO" id="GO:0016020">
    <property type="term" value="C:membrane"/>
    <property type="evidence" value="ECO:0007669"/>
    <property type="project" value="UniProtKB-SubCell"/>
</dbReference>
<evidence type="ECO:0000256" key="1">
    <source>
        <dbReference type="ARBA" id="ARBA00004479"/>
    </source>
</evidence>
<dbReference type="SUPFAM" id="SSF48726">
    <property type="entry name" value="Immunoglobulin"/>
    <property type="match status" value="2"/>
</dbReference>
<gene>
    <name evidence="10" type="ORF">C0Q70_21629</name>
</gene>
<evidence type="ECO:0000256" key="3">
    <source>
        <dbReference type="ARBA" id="ARBA00022692"/>
    </source>
</evidence>
<comment type="subcellular location">
    <subcellularLocation>
        <location evidence="1">Membrane</location>
        <topology evidence="1">Single-pass type I membrane protein</topology>
    </subcellularLocation>
</comment>
<name>A0A2T7ND18_POMCA</name>
<protein>
    <recommendedName>
        <fullName evidence="9">Ig-like domain-containing protein</fullName>
    </recommendedName>
</protein>
<dbReference type="PROSITE" id="PS50835">
    <property type="entry name" value="IG_LIKE"/>
    <property type="match status" value="1"/>
</dbReference>
<keyword evidence="5 8" id="KW-1133">Transmembrane helix</keyword>
<dbReference type="AlphaFoldDB" id="A0A2T7ND18"/>
<sequence>MARGRPLSQSRVGLASPILWYSIAHYGHGTGYRLTEVEPSMHDDDRMNRIYISTGHTLIIERTKASDAGTYFCRDTTVHDRHIKPIVMHDDIQQLLTAEGTFRFLIHLDVLKTAHIPVKEGSKNLQVFWEWGEWGPCSTCDTPGETHKRGVCSVRKLHNDRPVTPWYLDAVLNTYPSGVPCRSSLFHQEDSGMLDRNLLHSDELEKRDCSQPCKAGFLKGFMTRKSISPTGLKKLSFVETKKADAQVTIVNETVGDTVELYCPGAKVDEAVVWVNKSKYIPSNQIRNATGGRAWVSANGTLHISTIILADRGPWMCVVGGEKKGHVYLNVLVPESRDFQVYGWWVIMSFPIYFIVFILLLAVKHWNRKGLLVVGANSDQSADYYGDASEDDNVNRACVDSQSRDSCSYFIDSSAMTTITDSSYCEGTNRSYLP</sequence>
<evidence type="ECO:0000256" key="8">
    <source>
        <dbReference type="SAM" id="Phobius"/>
    </source>
</evidence>
<feature type="domain" description="Ig-like" evidence="9">
    <location>
        <begin position="255"/>
        <end position="318"/>
    </location>
</feature>
<dbReference type="PANTHER" id="PTHR32178:SF6">
    <property type="entry name" value="IG-LIKE DOMAIN-CONTAINING PROTEIN"/>
    <property type="match status" value="1"/>
</dbReference>
<dbReference type="OrthoDB" id="6434091at2759"/>
<evidence type="ECO:0000313" key="10">
    <source>
        <dbReference type="EMBL" id="PVD19070.1"/>
    </source>
</evidence>
<dbReference type="Gene3D" id="2.60.40.10">
    <property type="entry name" value="Immunoglobulins"/>
    <property type="match status" value="1"/>
</dbReference>
<accession>A0A2T7ND18</accession>
<feature type="transmembrane region" description="Helical" evidence="8">
    <location>
        <begin position="341"/>
        <end position="362"/>
    </location>
</feature>
<evidence type="ECO:0000256" key="6">
    <source>
        <dbReference type="ARBA" id="ARBA00023136"/>
    </source>
</evidence>
<evidence type="ECO:0000256" key="4">
    <source>
        <dbReference type="ARBA" id="ARBA00022729"/>
    </source>
</evidence>
<keyword evidence="6 8" id="KW-0472">Membrane</keyword>
<proteinExistence type="inferred from homology"/>
<dbReference type="STRING" id="400727.A0A2T7ND18"/>
<reference evidence="10 11" key="1">
    <citation type="submission" date="2018-04" db="EMBL/GenBank/DDBJ databases">
        <title>The genome of golden apple snail Pomacea canaliculata provides insight into stress tolerance and invasive adaptation.</title>
        <authorList>
            <person name="Liu C."/>
            <person name="Liu B."/>
            <person name="Ren Y."/>
            <person name="Zhang Y."/>
            <person name="Wang H."/>
            <person name="Li S."/>
            <person name="Jiang F."/>
            <person name="Yin L."/>
            <person name="Zhang G."/>
            <person name="Qian W."/>
            <person name="Fan W."/>
        </authorList>
    </citation>
    <scope>NUCLEOTIDE SEQUENCE [LARGE SCALE GENOMIC DNA]</scope>
    <source>
        <strain evidence="10">SZHN2017</strain>
        <tissue evidence="10">Muscle</tissue>
    </source>
</reference>
<comment type="caution">
    <text evidence="10">The sequence shown here is derived from an EMBL/GenBank/DDBJ whole genome shotgun (WGS) entry which is preliminary data.</text>
</comment>
<keyword evidence="11" id="KW-1185">Reference proteome</keyword>
<dbReference type="Proteomes" id="UP000245119">
    <property type="component" value="Linkage Group LG14"/>
</dbReference>
<evidence type="ECO:0000256" key="2">
    <source>
        <dbReference type="ARBA" id="ARBA00008727"/>
    </source>
</evidence>